<protein>
    <recommendedName>
        <fullName evidence="2">DUF1579 domain-containing protein</fullName>
    </recommendedName>
</protein>
<evidence type="ECO:0000313" key="1">
    <source>
        <dbReference type="EMBL" id="XBM49350.1"/>
    </source>
</evidence>
<gene>
    <name evidence="1" type="ORF">AAME72_05670</name>
</gene>
<organism evidence="1">
    <name type="scientific">Leifsonia sp. NPDC080035</name>
    <dbReference type="NCBI Taxonomy" id="3143936"/>
    <lineage>
        <taxon>Bacteria</taxon>
        <taxon>Bacillati</taxon>
        <taxon>Actinomycetota</taxon>
        <taxon>Actinomycetes</taxon>
        <taxon>Micrococcales</taxon>
        <taxon>Microbacteriaceae</taxon>
        <taxon>Leifsonia</taxon>
    </lineage>
</organism>
<proteinExistence type="predicted"/>
<sequence>MSETTDAAFAQALIATGPTAARPQRMQLFGQLVGSWRADCRFLDEESGAWSEFTTEWIFAYTLGGRAVQDVLLAPSPSDPSAAEAKGTTVRVYDPVLGAWRVSWFGAVAGDFCTLVASGHHRDGIRQDGTQTDGRPIRWNFSRITGDAFDWDGWVSDDEGRTWWLEQHIHATRTG</sequence>
<dbReference type="EMBL" id="CP157390">
    <property type="protein sequence ID" value="XBM49350.1"/>
    <property type="molecule type" value="Genomic_DNA"/>
</dbReference>
<dbReference type="AlphaFoldDB" id="A0AAU7GES3"/>
<accession>A0AAU7GES3</accession>
<name>A0AAU7GES3_9MICO</name>
<evidence type="ECO:0008006" key="2">
    <source>
        <dbReference type="Google" id="ProtNLM"/>
    </source>
</evidence>
<reference evidence="1" key="1">
    <citation type="submission" date="2024-05" db="EMBL/GenBank/DDBJ databases">
        <title>The Natural Products Discovery Center: Release of the First 8490 Sequenced Strains for Exploring Actinobacteria Biosynthetic Diversity.</title>
        <authorList>
            <person name="Kalkreuter E."/>
            <person name="Kautsar S.A."/>
            <person name="Yang D."/>
            <person name="Bader C.D."/>
            <person name="Teijaro C.N."/>
            <person name="Fluegel L."/>
            <person name="Davis C.M."/>
            <person name="Simpson J.R."/>
            <person name="Lauterbach L."/>
            <person name="Steele A.D."/>
            <person name="Gui C."/>
            <person name="Meng S."/>
            <person name="Li G."/>
            <person name="Viehrig K."/>
            <person name="Ye F."/>
            <person name="Su P."/>
            <person name="Kiefer A.F."/>
            <person name="Nichols A."/>
            <person name="Cepeda A.J."/>
            <person name="Yan W."/>
            <person name="Fan B."/>
            <person name="Jiang Y."/>
            <person name="Adhikari A."/>
            <person name="Zheng C.-J."/>
            <person name="Schuster L."/>
            <person name="Cowan T.M."/>
            <person name="Smanski M.J."/>
            <person name="Chevrette M.G."/>
            <person name="de Carvalho L.P.S."/>
            <person name="Shen B."/>
        </authorList>
    </citation>
    <scope>NUCLEOTIDE SEQUENCE</scope>
    <source>
        <strain evidence="1">NPDC080035</strain>
    </source>
</reference>
<dbReference type="RefSeq" id="WP_348789268.1">
    <property type="nucleotide sequence ID" value="NZ_CP157390.1"/>
</dbReference>